<dbReference type="PANTHER" id="PTHR12468:SF2">
    <property type="entry name" value="GPI MANNOSYLTRANSFERASE 2"/>
    <property type="match status" value="1"/>
</dbReference>
<proteinExistence type="inferred from homology"/>
<evidence type="ECO:0000313" key="12">
    <source>
        <dbReference type="EMBL" id="KAK6123110.1"/>
    </source>
</evidence>
<sequence length="199" mass="22402">MLRAHIYVILDVARRAQVSVHYHCSQFIEVAAWIAVEVSNQSFTGLGFLCLLCYAIECDDLNVVQSSSSFILMRCFTISLESLSNSDNGTHGLRKRAIKREDLVIQPLKSEAPDSLQCDPVVILPFVLHLSFIVATAFFVMHVQVATRFLSVSPLLYWFASHIMGSPSVGKRWGHFIWAYCAAYILLGSLLFSNFYPFT</sequence>
<comment type="caution">
    <text evidence="12">The sequence shown here is derived from an EMBL/GenBank/DDBJ whole genome shotgun (WGS) entry which is preliminary data.</text>
</comment>
<organism evidence="12 13">
    <name type="scientific">Rehmannia glutinosa</name>
    <name type="common">Chinese foxglove</name>
    <dbReference type="NCBI Taxonomy" id="99300"/>
    <lineage>
        <taxon>Eukaryota</taxon>
        <taxon>Viridiplantae</taxon>
        <taxon>Streptophyta</taxon>
        <taxon>Embryophyta</taxon>
        <taxon>Tracheophyta</taxon>
        <taxon>Spermatophyta</taxon>
        <taxon>Magnoliopsida</taxon>
        <taxon>eudicotyledons</taxon>
        <taxon>Gunneridae</taxon>
        <taxon>Pentapetalae</taxon>
        <taxon>asterids</taxon>
        <taxon>lamiids</taxon>
        <taxon>Lamiales</taxon>
        <taxon>Orobanchaceae</taxon>
        <taxon>Rehmannieae</taxon>
        <taxon>Rehmannia</taxon>
    </lineage>
</organism>
<keyword evidence="13" id="KW-1185">Reference proteome</keyword>
<keyword evidence="6 11" id="KW-0808">Transferase</keyword>
<feature type="transmembrane region" description="Helical" evidence="11">
    <location>
        <begin position="177"/>
        <end position="196"/>
    </location>
</feature>
<comment type="similarity">
    <text evidence="3 11">Belongs to the PIGV family.</text>
</comment>
<evidence type="ECO:0000256" key="7">
    <source>
        <dbReference type="ARBA" id="ARBA00022692"/>
    </source>
</evidence>
<evidence type="ECO:0000256" key="1">
    <source>
        <dbReference type="ARBA" id="ARBA00004477"/>
    </source>
</evidence>
<evidence type="ECO:0000256" key="8">
    <source>
        <dbReference type="ARBA" id="ARBA00022824"/>
    </source>
</evidence>
<accession>A0ABR0UKG6</accession>
<reference evidence="12 13" key="1">
    <citation type="journal article" date="2021" name="Comput. Struct. Biotechnol. J.">
        <title>De novo genome assembly of the potent medicinal plant Rehmannia glutinosa using nanopore technology.</title>
        <authorList>
            <person name="Ma L."/>
            <person name="Dong C."/>
            <person name="Song C."/>
            <person name="Wang X."/>
            <person name="Zheng X."/>
            <person name="Niu Y."/>
            <person name="Chen S."/>
            <person name="Feng W."/>
        </authorList>
    </citation>
    <scope>NUCLEOTIDE SEQUENCE [LARGE SCALE GENOMIC DNA]</scope>
    <source>
        <strain evidence="12">DH-2019</strain>
    </source>
</reference>
<comment type="pathway">
    <text evidence="2 11">Glycolipid biosynthesis; glycosylphosphatidylinositol-anchor biosynthesis.</text>
</comment>
<dbReference type="Proteomes" id="UP001318860">
    <property type="component" value="Unassembled WGS sequence"/>
</dbReference>
<keyword evidence="7 11" id="KW-0812">Transmembrane</keyword>
<gene>
    <name evidence="12" type="ORF">DH2020_043146</name>
</gene>
<comment type="subcellular location">
    <subcellularLocation>
        <location evidence="1 11">Endoplasmic reticulum membrane</location>
        <topology evidence="1 11">Multi-pass membrane protein</topology>
    </subcellularLocation>
</comment>
<evidence type="ECO:0000256" key="2">
    <source>
        <dbReference type="ARBA" id="ARBA00004687"/>
    </source>
</evidence>
<dbReference type="EMBL" id="JABTTQ020002598">
    <property type="protein sequence ID" value="KAK6123110.1"/>
    <property type="molecule type" value="Genomic_DNA"/>
</dbReference>
<name>A0ABR0UKG6_REHGL</name>
<evidence type="ECO:0000313" key="13">
    <source>
        <dbReference type="Proteomes" id="UP001318860"/>
    </source>
</evidence>
<evidence type="ECO:0000256" key="9">
    <source>
        <dbReference type="ARBA" id="ARBA00022989"/>
    </source>
</evidence>
<feature type="transmembrane region" description="Helical" evidence="11">
    <location>
        <begin position="146"/>
        <end position="165"/>
    </location>
</feature>
<evidence type="ECO:0000256" key="4">
    <source>
        <dbReference type="ARBA" id="ARBA00022502"/>
    </source>
</evidence>
<evidence type="ECO:0000256" key="10">
    <source>
        <dbReference type="ARBA" id="ARBA00023136"/>
    </source>
</evidence>
<feature type="transmembrane region" description="Helical" evidence="11">
    <location>
        <begin position="121"/>
        <end position="140"/>
    </location>
</feature>
<protein>
    <recommendedName>
        <fullName evidence="11">GPI mannosyltransferase 2</fullName>
        <ecNumber evidence="11">2.4.1.-</ecNumber>
    </recommendedName>
</protein>
<dbReference type="Pfam" id="PF04188">
    <property type="entry name" value="Mannosyl_trans2"/>
    <property type="match status" value="1"/>
</dbReference>
<evidence type="ECO:0000256" key="5">
    <source>
        <dbReference type="ARBA" id="ARBA00022676"/>
    </source>
</evidence>
<keyword evidence="9 11" id="KW-1133">Transmembrane helix</keyword>
<evidence type="ECO:0000256" key="6">
    <source>
        <dbReference type="ARBA" id="ARBA00022679"/>
    </source>
</evidence>
<keyword evidence="10 11" id="KW-0472">Membrane</keyword>
<keyword evidence="5 11" id="KW-0328">Glycosyltransferase</keyword>
<dbReference type="PANTHER" id="PTHR12468">
    <property type="entry name" value="GPI MANNOSYLTRANSFERASE 2"/>
    <property type="match status" value="1"/>
</dbReference>
<evidence type="ECO:0000256" key="3">
    <source>
        <dbReference type="ARBA" id="ARBA00008698"/>
    </source>
</evidence>
<comment type="caution">
    <text evidence="11">Lacks conserved residue(s) required for the propagation of feature annotation.</text>
</comment>
<comment type="function">
    <text evidence="11">Mannosyltransferase involved in glycosylphosphatidylinositol-anchor biosynthesis.</text>
</comment>
<dbReference type="InterPro" id="IPR007315">
    <property type="entry name" value="PIG-V/Gpi18"/>
</dbReference>
<evidence type="ECO:0000256" key="11">
    <source>
        <dbReference type="RuleBase" id="RU363112"/>
    </source>
</evidence>
<keyword evidence="4 11" id="KW-0337">GPI-anchor biosynthesis</keyword>
<dbReference type="EC" id="2.4.1.-" evidence="11"/>
<keyword evidence="8 11" id="KW-0256">Endoplasmic reticulum</keyword>